<sequence length="244" mass="28934">MKRTEVRTLLEQQAEENYKEFNHKLIPGVKNILGVRMGPLKDLAKSLAKEDYCAYFQELDQSKTETIYYEEIMLQGLIIGQIKMDSEERFALIEDFIPKIDNWAVCDSFCAGLKFTKKEPEKMWAFIQAYLADSREFPLRFGVVMLMDYFIDEEHIETNLSLLEGIHHQGYYVKMAVAWALSVCWVKFSQQTKAFFIKENNSLDDFTYNKAIQKIRESYRVSQEDKDFLKQLKRRNLWHSCRKQ</sequence>
<dbReference type="InterPro" id="IPR014825">
    <property type="entry name" value="DNA_alkylation"/>
</dbReference>
<dbReference type="KEGG" id="abut:Ami103574_00685"/>
<dbReference type="PANTHER" id="PTHR34070:SF1">
    <property type="entry name" value="DNA ALKYLATION REPAIR PROTEIN"/>
    <property type="match status" value="1"/>
</dbReference>
<dbReference type="AlphaFoldDB" id="A0A858BQ40"/>
<name>A0A858BQ40_9FIRM</name>
<reference evidence="1 2" key="1">
    <citation type="submission" date="2020-02" db="EMBL/GenBank/DDBJ databases">
        <authorList>
            <person name="Kim Y.B."/>
            <person name="Roh S.W."/>
        </authorList>
    </citation>
    <scope>NUCLEOTIDE SEQUENCE [LARGE SCALE GENOMIC DNA]</scope>
    <source>
        <strain evidence="1 2">DSM 103574</strain>
    </source>
</reference>
<keyword evidence="2" id="KW-1185">Reference proteome</keyword>
<evidence type="ECO:0000313" key="1">
    <source>
        <dbReference type="EMBL" id="QIB67913.1"/>
    </source>
</evidence>
<proteinExistence type="predicted"/>
<dbReference type="EMBL" id="CP048649">
    <property type="protein sequence ID" value="QIB67913.1"/>
    <property type="molecule type" value="Genomic_DNA"/>
</dbReference>
<dbReference type="RefSeq" id="WP_163064833.1">
    <property type="nucleotide sequence ID" value="NZ_CP048649.1"/>
</dbReference>
<gene>
    <name evidence="1" type="ORF">Ami103574_00685</name>
</gene>
<dbReference type="CDD" id="cd06561">
    <property type="entry name" value="AlkD_like"/>
    <property type="match status" value="1"/>
</dbReference>
<accession>A0A858BQ40</accession>
<dbReference type="SUPFAM" id="SSF48371">
    <property type="entry name" value="ARM repeat"/>
    <property type="match status" value="1"/>
</dbReference>
<organism evidence="1 2">
    <name type="scientific">Aminipila butyrica</name>
    <dbReference type="NCBI Taxonomy" id="433296"/>
    <lineage>
        <taxon>Bacteria</taxon>
        <taxon>Bacillati</taxon>
        <taxon>Bacillota</taxon>
        <taxon>Clostridia</taxon>
        <taxon>Peptostreptococcales</taxon>
        <taxon>Anaerovoracaceae</taxon>
        <taxon>Aminipila</taxon>
    </lineage>
</organism>
<dbReference type="PANTHER" id="PTHR34070">
    <property type="entry name" value="ARMADILLO-TYPE FOLD"/>
    <property type="match status" value="1"/>
</dbReference>
<evidence type="ECO:0000313" key="2">
    <source>
        <dbReference type="Proteomes" id="UP000466848"/>
    </source>
</evidence>
<protein>
    <submittedName>
        <fullName evidence="1">DNA alkylation repair protein</fullName>
    </submittedName>
</protein>
<dbReference type="Pfam" id="PF08713">
    <property type="entry name" value="DNA_alkylation"/>
    <property type="match status" value="1"/>
</dbReference>
<dbReference type="Gene3D" id="1.25.10.90">
    <property type="match status" value="1"/>
</dbReference>
<dbReference type="InterPro" id="IPR016024">
    <property type="entry name" value="ARM-type_fold"/>
</dbReference>
<dbReference type="Proteomes" id="UP000466848">
    <property type="component" value="Chromosome"/>
</dbReference>